<sequence>MVEMNDVVGDIRPPDVLLNELGVAMVVLDHDDLHRVKSRAFAQFGFDVDHAAHPANDVAYERQTQAFTRRVLLARAPEQLEYPFMIPRRDAPAVISHSIRDPAVRLLPAADLNMDRPARLLILDGVVDQIAEDLLDRQTVVLHRRQVADRDLAARFGDLMADGVSDGADHGRHIERLGLKGAAPLARQAQDGVDQPVHLGRRGADKAHRFGRILAH</sequence>
<name>A0A0N5A5Y8_PARTI</name>
<proteinExistence type="predicted"/>
<reference evidence="2" key="1">
    <citation type="submission" date="2017-02" db="UniProtKB">
        <authorList>
            <consortium name="WormBaseParasite"/>
        </authorList>
    </citation>
    <scope>IDENTIFICATION</scope>
</reference>
<accession>A0A0N5A5Y8</accession>
<keyword evidence="1" id="KW-1185">Reference proteome</keyword>
<evidence type="ECO:0000313" key="1">
    <source>
        <dbReference type="Proteomes" id="UP000038045"/>
    </source>
</evidence>
<organism evidence="1 2">
    <name type="scientific">Parastrongyloides trichosuri</name>
    <name type="common">Possum-specific nematode worm</name>
    <dbReference type="NCBI Taxonomy" id="131310"/>
    <lineage>
        <taxon>Eukaryota</taxon>
        <taxon>Metazoa</taxon>
        <taxon>Ecdysozoa</taxon>
        <taxon>Nematoda</taxon>
        <taxon>Chromadorea</taxon>
        <taxon>Rhabditida</taxon>
        <taxon>Tylenchina</taxon>
        <taxon>Panagrolaimomorpha</taxon>
        <taxon>Strongyloidoidea</taxon>
        <taxon>Strongyloididae</taxon>
        <taxon>Parastrongyloides</taxon>
    </lineage>
</organism>
<dbReference type="WBParaSite" id="PTRK_0001730800.1">
    <property type="protein sequence ID" value="PTRK_0001730800.1"/>
    <property type="gene ID" value="PTRK_0001730800"/>
</dbReference>
<protein>
    <submittedName>
        <fullName evidence="2">Methyltransferase</fullName>
    </submittedName>
</protein>
<evidence type="ECO:0000313" key="2">
    <source>
        <dbReference type="WBParaSite" id="PTRK_0001730800.1"/>
    </source>
</evidence>
<dbReference type="AlphaFoldDB" id="A0A0N5A5Y8"/>
<dbReference type="Proteomes" id="UP000038045">
    <property type="component" value="Unplaced"/>
</dbReference>